<sequence>MTVEKNYASYTMVSCQEANELTLVERALLKIKFGESLIKCINEFKDINGSPKLRRKINQEVTFLKKAVRSNTLKNEYLQCSNLTHYAAVIDVLQQLVKKCQAVNKVFILNNKKITVDIISNDGLTWIKVIARNPKALSQICMGNTNYGVRSVIDQAQEFAECAKLYPCLFQIPKIIFIFKNGVDNDVAKSIESYGVIVKDTKLDDSTELSNNSIVESSHNVPNVIELSTKNVASISKVNLDVSAMLAYCSSVTNGGAELYDFDIPILKQQAISERLRPQKPILEQFFKGKMLYCCQTAKYDFENIVKTVGGPGEQSRAKNLLQRLIVLPDNADYKSTLENDEFNEAFSKVQFTHPSSLKVRGKIRQRSLTIFTFGDRIRAVTVSANDGFVRAAKQQGINFVVFIHESRALTEQKEKAKAFPIVE</sequence>
<dbReference type="AlphaFoldDB" id="A0AAV8VIB5"/>
<comment type="similarity">
    <text evidence="1">Belongs to the UPF0415 family.</text>
</comment>
<feature type="domain" description="DUF5614" evidence="3">
    <location>
        <begin position="40"/>
        <end position="200"/>
    </location>
</feature>
<dbReference type="Pfam" id="PF07000">
    <property type="entry name" value="DUF1308"/>
    <property type="match status" value="1"/>
</dbReference>
<dbReference type="InterPro" id="IPR041076">
    <property type="entry name" value="DUF5614"/>
</dbReference>
<evidence type="ECO:0000313" key="4">
    <source>
        <dbReference type="EMBL" id="KAJ8913864.1"/>
    </source>
</evidence>
<name>A0AAV8VIB5_9CUCU</name>
<evidence type="ECO:0000313" key="5">
    <source>
        <dbReference type="Proteomes" id="UP001159042"/>
    </source>
</evidence>
<dbReference type="PANTHER" id="PTHR13379:SF0">
    <property type="entry name" value="UPF0415 PROTEIN C7ORF25"/>
    <property type="match status" value="1"/>
</dbReference>
<organism evidence="4 5">
    <name type="scientific">Exocentrus adspersus</name>
    <dbReference type="NCBI Taxonomy" id="1586481"/>
    <lineage>
        <taxon>Eukaryota</taxon>
        <taxon>Metazoa</taxon>
        <taxon>Ecdysozoa</taxon>
        <taxon>Arthropoda</taxon>
        <taxon>Hexapoda</taxon>
        <taxon>Insecta</taxon>
        <taxon>Pterygota</taxon>
        <taxon>Neoptera</taxon>
        <taxon>Endopterygota</taxon>
        <taxon>Coleoptera</taxon>
        <taxon>Polyphaga</taxon>
        <taxon>Cucujiformia</taxon>
        <taxon>Chrysomeloidea</taxon>
        <taxon>Cerambycidae</taxon>
        <taxon>Lamiinae</taxon>
        <taxon>Acanthocinini</taxon>
        <taxon>Exocentrus</taxon>
    </lineage>
</organism>
<comment type="caution">
    <text evidence="4">The sequence shown here is derived from an EMBL/GenBank/DDBJ whole genome shotgun (WGS) entry which is preliminary data.</text>
</comment>
<accession>A0AAV8VIB5</accession>
<dbReference type="PANTHER" id="PTHR13379">
    <property type="entry name" value="UNCHARACTERIZED DUF1308"/>
    <property type="match status" value="1"/>
</dbReference>
<dbReference type="Pfam" id="PF18474">
    <property type="entry name" value="DUF5614"/>
    <property type="match status" value="1"/>
</dbReference>
<evidence type="ECO:0000259" key="2">
    <source>
        <dbReference type="Pfam" id="PF07000"/>
    </source>
</evidence>
<evidence type="ECO:0000256" key="1">
    <source>
        <dbReference type="ARBA" id="ARBA00006588"/>
    </source>
</evidence>
<proteinExistence type="inferred from homology"/>
<dbReference type="Proteomes" id="UP001159042">
    <property type="component" value="Unassembled WGS sequence"/>
</dbReference>
<evidence type="ECO:0000259" key="3">
    <source>
        <dbReference type="Pfam" id="PF18474"/>
    </source>
</evidence>
<evidence type="ECO:0008006" key="6">
    <source>
        <dbReference type="Google" id="ProtNLM"/>
    </source>
</evidence>
<dbReference type="InterPro" id="IPR010733">
    <property type="entry name" value="DUF1308"/>
</dbReference>
<gene>
    <name evidence="4" type="ORF">NQ315_003773</name>
</gene>
<protein>
    <recommendedName>
        <fullName evidence="6">DUF1308 domain-containing protein</fullName>
    </recommendedName>
</protein>
<feature type="domain" description="DUF1308" evidence="2">
    <location>
        <begin position="238"/>
        <end position="416"/>
    </location>
</feature>
<keyword evidence="5" id="KW-1185">Reference proteome</keyword>
<reference evidence="4 5" key="1">
    <citation type="journal article" date="2023" name="Insect Mol. Biol.">
        <title>Genome sequencing provides insights into the evolution of gene families encoding plant cell wall-degrading enzymes in longhorned beetles.</title>
        <authorList>
            <person name="Shin N.R."/>
            <person name="Okamura Y."/>
            <person name="Kirsch R."/>
            <person name="Pauchet Y."/>
        </authorList>
    </citation>
    <scope>NUCLEOTIDE SEQUENCE [LARGE SCALE GENOMIC DNA]</scope>
    <source>
        <strain evidence="4">EAD_L_NR</strain>
    </source>
</reference>
<dbReference type="EMBL" id="JANEYG010000086">
    <property type="protein sequence ID" value="KAJ8913864.1"/>
    <property type="molecule type" value="Genomic_DNA"/>
</dbReference>